<keyword evidence="12" id="KW-1185">Reference proteome</keyword>
<comment type="cofactor">
    <cofactor evidence="9">
        <name>Zn(2+)</name>
        <dbReference type="ChEBI" id="CHEBI:29105"/>
    </cofactor>
    <text evidence="9">Binds 1 zinc ion per subunit.</text>
</comment>
<feature type="site" description="Transition state stabilizer" evidence="9">
    <location>
        <position position="78"/>
    </location>
</feature>
<dbReference type="PANTHER" id="PTHR43126:SF2">
    <property type="entry name" value="D-ALANYL-D-ALANINE DIPEPTIDASE"/>
    <property type="match status" value="1"/>
</dbReference>
<dbReference type="PIRSF" id="PIRSF026671">
    <property type="entry name" value="AA_dipeptidase"/>
    <property type="match status" value="1"/>
</dbReference>
<feature type="binding site" evidence="9">
    <location>
        <position position="134"/>
    </location>
    <ligand>
        <name>Zn(2+)</name>
        <dbReference type="ChEBI" id="CHEBI:29105"/>
        <note>catalytic</note>
    </ligand>
</feature>
<evidence type="ECO:0000313" key="11">
    <source>
        <dbReference type="EMBL" id="MBE9115192.1"/>
    </source>
</evidence>
<evidence type="ECO:0000256" key="6">
    <source>
        <dbReference type="ARBA" id="ARBA00022997"/>
    </source>
</evidence>
<comment type="similarity">
    <text evidence="9 10">Belongs to the peptidase M15D family.</text>
</comment>
<dbReference type="InterPro" id="IPR009045">
    <property type="entry name" value="Zn_M74/Hedgehog-like"/>
</dbReference>
<sequence length="237" mass="27442">MKPYHHISIIECHEPLVPIPLERFAVFSPHPYIKVGANYGTQSPYFLRQGVLDALLEAQEYLQQTHPGWRIQIFDAYRPVEIQQYMVDYTFGEVVREKGLKATQLSPEQKEEIWQEVYQIWAIPSDNPATPPPHSTGSAVDITLTNDRGETMDMGSEIDELSARSRPDYYTNATTPKERDYSTHRELLNTIMVKAGFERHPGEWWHFSLGDQMWAWLRSRSLTARYGKVIISELSKT</sequence>
<dbReference type="GO" id="GO:0071555">
    <property type="term" value="P:cell wall organization"/>
    <property type="evidence" value="ECO:0007669"/>
    <property type="project" value="UniProtKB-KW"/>
</dbReference>
<keyword evidence="8 10" id="KW-0961">Cell wall biogenesis/degradation</keyword>
<dbReference type="GO" id="GO:0160237">
    <property type="term" value="F:D-Ala-D-Ala dipeptidase activity"/>
    <property type="evidence" value="ECO:0007669"/>
    <property type="project" value="UniProtKB-EC"/>
</dbReference>
<feature type="binding site" evidence="9">
    <location>
        <position position="206"/>
    </location>
    <ligand>
        <name>Zn(2+)</name>
        <dbReference type="ChEBI" id="CHEBI:29105"/>
        <note>catalytic</note>
    </ligand>
</feature>
<accession>A0A8J7DT24</accession>
<dbReference type="GO" id="GO:0008270">
    <property type="term" value="F:zinc ion binding"/>
    <property type="evidence" value="ECO:0007669"/>
    <property type="project" value="UniProtKB-UniRule"/>
</dbReference>
<evidence type="ECO:0000256" key="1">
    <source>
        <dbReference type="ARBA" id="ARBA00001362"/>
    </source>
</evidence>
<dbReference type="AlphaFoldDB" id="A0A8J7DT24"/>
<comment type="function">
    <text evidence="9 10">Catalyzes hydrolysis of the D-alanyl-D-alanine dipeptide.</text>
</comment>
<feature type="active site" description="Proton donor/acceptor" evidence="9">
    <location>
        <position position="203"/>
    </location>
</feature>
<evidence type="ECO:0000256" key="4">
    <source>
        <dbReference type="ARBA" id="ARBA00022801"/>
    </source>
</evidence>
<gene>
    <name evidence="11" type="ORF">IQ249_04690</name>
</gene>
<evidence type="ECO:0000313" key="12">
    <source>
        <dbReference type="Proteomes" id="UP000654482"/>
    </source>
</evidence>
<evidence type="ECO:0000256" key="8">
    <source>
        <dbReference type="ARBA" id="ARBA00023316"/>
    </source>
</evidence>
<name>A0A8J7DT24_9CYAN</name>
<dbReference type="Pfam" id="PF01427">
    <property type="entry name" value="Peptidase_M15"/>
    <property type="match status" value="1"/>
</dbReference>
<keyword evidence="7 9" id="KW-0482">Metalloprotease</keyword>
<dbReference type="EMBL" id="JADEWZ010000005">
    <property type="protein sequence ID" value="MBE9115192.1"/>
    <property type="molecule type" value="Genomic_DNA"/>
</dbReference>
<dbReference type="GO" id="GO:0006508">
    <property type="term" value="P:proteolysis"/>
    <property type="evidence" value="ECO:0007669"/>
    <property type="project" value="UniProtKB-KW"/>
</dbReference>
<comment type="catalytic activity">
    <reaction evidence="1 9 10">
        <text>D-alanyl-D-alanine + H2O = 2 D-alanine</text>
        <dbReference type="Rhea" id="RHEA:20661"/>
        <dbReference type="ChEBI" id="CHEBI:15377"/>
        <dbReference type="ChEBI" id="CHEBI:57416"/>
        <dbReference type="ChEBI" id="CHEBI:57822"/>
        <dbReference type="EC" id="3.4.13.22"/>
    </reaction>
</comment>
<protein>
    <recommendedName>
        <fullName evidence="9 10">D-alanyl-D-alanine dipeptidase</fullName>
        <shortName evidence="9 10">D-Ala-D-Ala dipeptidase</shortName>
        <ecNumber evidence="9 10">3.4.13.22</ecNumber>
    </recommendedName>
</protein>
<proteinExistence type="inferred from homology"/>
<dbReference type="Gene3D" id="3.30.1380.10">
    <property type="match status" value="1"/>
</dbReference>
<reference evidence="11" key="1">
    <citation type="submission" date="2020-10" db="EMBL/GenBank/DDBJ databases">
        <authorList>
            <person name="Castelo-Branco R."/>
            <person name="Eusebio N."/>
            <person name="Adriana R."/>
            <person name="Vieira A."/>
            <person name="Brugerolle De Fraissinette N."/>
            <person name="Rezende De Castro R."/>
            <person name="Schneider M.P."/>
            <person name="Vasconcelos V."/>
            <person name="Leao P.N."/>
        </authorList>
    </citation>
    <scope>NUCLEOTIDE SEQUENCE</scope>
    <source>
        <strain evidence="11">LEGE 07157</strain>
    </source>
</reference>
<dbReference type="SUPFAM" id="SSF55166">
    <property type="entry name" value="Hedgehog/DD-peptidase"/>
    <property type="match status" value="1"/>
</dbReference>
<evidence type="ECO:0000256" key="5">
    <source>
        <dbReference type="ARBA" id="ARBA00022833"/>
    </source>
</evidence>
<comment type="caution">
    <text evidence="11">The sequence shown here is derived from an EMBL/GenBank/DDBJ whole genome shotgun (WGS) entry which is preliminary data.</text>
</comment>
<dbReference type="HAMAP" id="MF_01924">
    <property type="entry name" value="A_A_dipeptidase"/>
    <property type="match status" value="1"/>
</dbReference>
<keyword evidence="5 9" id="KW-0862">Zinc</keyword>
<dbReference type="EC" id="3.4.13.22" evidence="9 10"/>
<organism evidence="11 12">
    <name type="scientific">Lusitaniella coriacea LEGE 07157</name>
    <dbReference type="NCBI Taxonomy" id="945747"/>
    <lineage>
        <taxon>Bacteria</taxon>
        <taxon>Bacillati</taxon>
        <taxon>Cyanobacteriota</taxon>
        <taxon>Cyanophyceae</taxon>
        <taxon>Spirulinales</taxon>
        <taxon>Lusitaniellaceae</taxon>
        <taxon>Lusitaniella</taxon>
    </lineage>
</organism>
<keyword evidence="4 9" id="KW-0378">Hydrolase</keyword>
<keyword evidence="2 9" id="KW-0645">Protease</keyword>
<evidence type="ECO:0000256" key="9">
    <source>
        <dbReference type="HAMAP-Rule" id="MF_01924"/>
    </source>
</evidence>
<dbReference type="Proteomes" id="UP000654482">
    <property type="component" value="Unassembled WGS sequence"/>
</dbReference>
<evidence type="ECO:0000256" key="7">
    <source>
        <dbReference type="ARBA" id="ARBA00023049"/>
    </source>
</evidence>
<dbReference type="CDD" id="cd14843">
    <property type="entry name" value="D-Ala-D-Ala_dipeptidase_like"/>
    <property type="match status" value="1"/>
</dbReference>
<evidence type="ECO:0000256" key="3">
    <source>
        <dbReference type="ARBA" id="ARBA00022723"/>
    </source>
</evidence>
<evidence type="ECO:0000256" key="10">
    <source>
        <dbReference type="PIRNR" id="PIRNR026671"/>
    </source>
</evidence>
<keyword evidence="3 9" id="KW-0479">Metal-binding</keyword>
<evidence type="ECO:0000256" key="2">
    <source>
        <dbReference type="ARBA" id="ARBA00022670"/>
    </source>
</evidence>
<dbReference type="InterPro" id="IPR000755">
    <property type="entry name" value="A_A_dipeptidase"/>
</dbReference>
<dbReference type="RefSeq" id="WP_194028278.1">
    <property type="nucleotide sequence ID" value="NZ_JADEWZ010000005.1"/>
</dbReference>
<dbReference type="PANTHER" id="PTHR43126">
    <property type="entry name" value="D-ALANYL-D-ALANINE DIPEPTIDASE"/>
    <property type="match status" value="1"/>
</dbReference>
<keyword evidence="6 9" id="KW-0224">Dipeptidase</keyword>
<feature type="binding site" evidence="9">
    <location>
        <position position="141"/>
    </location>
    <ligand>
        <name>Zn(2+)</name>
        <dbReference type="ChEBI" id="CHEBI:29105"/>
        <note>catalytic</note>
    </ligand>
</feature>
<dbReference type="GO" id="GO:0008237">
    <property type="term" value="F:metallopeptidase activity"/>
    <property type="evidence" value="ECO:0007669"/>
    <property type="project" value="UniProtKB-KW"/>
</dbReference>